<keyword evidence="1" id="KW-0479">Metal-binding</keyword>
<dbReference type="GO" id="GO:0005975">
    <property type="term" value="P:carbohydrate metabolic process"/>
    <property type="evidence" value="ECO:0007669"/>
    <property type="project" value="InterPro"/>
</dbReference>
<name>A0A1F6DAM7_9BACT</name>
<reference evidence="5 6" key="1">
    <citation type="journal article" date="2016" name="Nat. Commun.">
        <title>Thousands of microbial genomes shed light on interconnected biogeochemical processes in an aquifer system.</title>
        <authorList>
            <person name="Anantharaman K."/>
            <person name="Brown C.T."/>
            <person name="Hug L.A."/>
            <person name="Sharon I."/>
            <person name="Castelle C.J."/>
            <person name="Probst A.J."/>
            <person name="Thomas B.C."/>
            <person name="Singh A."/>
            <person name="Wilkins M.J."/>
            <person name="Karaoz U."/>
            <person name="Brodie E.L."/>
            <person name="Williams K.H."/>
            <person name="Hubbard S.S."/>
            <person name="Banfield J.F."/>
        </authorList>
    </citation>
    <scope>NUCLEOTIDE SEQUENCE [LARGE SCALE GENOMIC DNA]</scope>
</reference>
<dbReference type="InterPro" id="IPR002509">
    <property type="entry name" value="NODB_dom"/>
</dbReference>
<dbReference type="InterPro" id="IPR011330">
    <property type="entry name" value="Glyco_hydro/deAcase_b/a-brl"/>
</dbReference>
<evidence type="ECO:0000256" key="1">
    <source>
        <dbReference type="ARBA" id="ARBA00022723"/>
    </source>
</evidence>
<gene>
    <name evidence="5" type="ORF">A2853_01165</name>
</gene>
<evidence type="ECO:0000256" key="3">
    <source>
        <dbReference type="SAM" id="SignalP"/>
    </source>
</evidence>
<dbReference type="InterPro" id="IPR050248">
    <property type="entry name" value="Polysacc_deacetylase_ArnD"/>
</dbReference>
<comment type="caution">
    <text evidence="5">The sequence shown here is derived from an EMBL/GenBank/DDBJ whole genome shotgun (WGS) entry which is preliminary data.</text>
</comment>
<dbReference type="PANTHER" id="PTHR10587:SF133">
    <property type="entry name" value="CHITIN DEACETYLASE 1-RELATED"/>
    <property type="match status" value="1"/>
</dbReference>
<dbReference type="GO" id="GO:0016810">
    <property type="term" value="F:hydrolase activity, acting on carbon-nitrogen (but not peptide) bonds"/>
    <property type="evidence" value="ECO:0007669"/>
    <property type="project" value="InterPro"/>
</dbReference>
<feature type="chain" id="PRO_5012995127" description="NodB homology domain-containing protein" evidence="3">
    <location>
        <begin position="16"/>
        <end position="200"/>
    </location>
</feature>
<protein>
    <recommendedName>
        <fullName evidence="4">NodB homology domain-containing protein</fullName>
    </recommendedName>
</protein>
<evidence type="ECO:0000259" key="4">
    <source>
        <dbReference type="PROSITE" id="PS51677"/>
    </source>
</evidence>
<dbReference type="Proteomes" id="UP000177958">
    <property type="component" value="Unassembled WGS sequence"/>
</dbReference>
<dbReference type="Pfam" id="PF01522">
    <property type="entry name" value="Polysacc_deac_1"/>
    <property type="match status" value="1"/>
</dbReference>
<dbReference type="SUPFAM" id="SSF88713">
    <property type="entry name" value="Glycoside hydrolase/deacetylase"/>
    <property type="match status" value="1"/>
</dbReference>
<dbReference type="AlphaFoldDB" id="A0A1F6DAM7"/>
<keyword evidence="2" id="KW-0378">Hydrolase</keyword>
<sequence>MFAFVLLLAAAPAWAGGRIALSFDDGPNARLTPQLLDILQGAGITATFCLIGQHVVQMPAVVRRMHAAGHQLCNHSWSHSVLTSHNVGWQITKTDAAIRAATGITPRILRAPYGETKFVGPCHQGRSFVGWDIDTLDWRYRSPLRIMRAAVGARVGGVVLMHDIHATTVAAVPGIIAGLKAHGTTFVHASELWHKPCSGR</sequence>
<dbReference type="PANTHER" id="PTHR10587">
    <property type="entry name" value="GLYCOSYL TRANSFERASE-RELATED"/>
    <property type="match status" value="1"/>
</dbReference>
<keyword evidence="3" id="KW-0732">Signal</keyword>
<dbReference type="GO" id="GO:0016020">
    <property type="term" value="C:membrane"/>
    <property type="evidence" value="ECO:0007669"/>
    <property type="project" value="TreeGrafter"/>
</dbReference>
<organism evidence="5 6">
    <name type="scientific">Candidatus Kaiserbacteria bacterium RIFCSPHIGHO2_01_FULL_55_17</name>
    <dbReference type="NCBI Taxonomy" id="1798484"/>
    <lineage>
        <taxon>Bacteria</taxon>
        <taxon>Candidatus Kaiseribacteriota</taxon>
    </lineage>
</organism>
<evidence type="ECO:0000313" key="5">
    <source>
        <dbReference type="EMBL" id="OGG58082.1"/>
    </source>
</evidence>
<feature type="signal peptide" evidence="3">
    <location>
        <begin position="1"/>
        <end position="15"/>
    </location>
</feature>
<feature type="domain" description="NodB homology" evidence="4">
    <location>
        <begin position="17"/>
        <end position="187"/>
    </location>
</feature>
<evidence type="ECO:0000256" key="2">
    <source>
        <dbReference type="ARBA" id="ARBA00022801"/>
    </source>
</evidence>
<accession>A0A1F6DAM7</accession>
<proteinExistence type="predicted"/>
<dbReference type="PROSITE" id="PS51677">
    <property type="entry name" value="NODB"/>
    <property type="match status" value="1"/>
</dbReference>
<dbReference type="EMBL" id="MFKX01000007">
    <property type="protein sequence ID" value="OGG58082.1"/>
    <property type="molecule type" value="Genomic_DNA"/>
</dbReference>
<dbReference type="GO" id="GO:0046872">
    <property type="term" value="F:metal ion binding"/>
    <property type="evidence" value="ECO:0007669"/>
    <property type="project" value="UniProtKB-KW"/>
</dbReference>
<evidence type="ECO:0000313" key="6">
    <source>
        <dbReference type="Proteomes" id="UP000177958"/>
    </source>
</evidence>
<dbReference type="Gene3D" id="3.20.20.370">
    <property type="entry name" value="Glycoside hydrolase/deacetylase"/>
    <property type="match status" value="1"/>
</dbReference>